<feature type="compositionally biased region" description="Polar residues" evidence="1">
    <location>
        <begin position="1"/>
        <end position="22"/>
    </location>
</feature>
<comment type="caution">
    <text evidence="3">The sequence shown here is derived from an EMBL/GenBank/DDBJ whole genome shotgun (WGS) entry which is preliminary data.</text>
</comment>
<sequence length="178" mass="19740">MDETGMSTVPSNVPKVISSTADKSGGKISSAEGVELVTTVCVMSTAGHYVPPALIFSRKRQKPELMQGSVMYVSDRGCVNTDIFVLWIKHFHSHLFLEAVFCRDNGIPLLSISPHSSHKVKPLDKCFFLSSENVFFFAEILPTVDVLQRTGLPRLSRCVVLCLLILEYLLTMPLLLLQ</sequence>
<protein>
    <recommendedName>
        <fullName evidence="5">DDE-1 domain-containing protein</fullName>
    </recommendedName>
</protein>
<feature type="region of interest" description="Disordered" evidence="1">
    <location>
        <begin position="1"/>
        <end position="27"/>
    </location>
</feature>
<name>A0ABQ9G8H4_9NEOP</name>
<evidence type="ECO:0000256" key="1">
    <source>
        <dbReference type="SAM" id="MobiDB-lite"/>
    </source>
</evidence>
<reference evidence="3 4" key="1">
    <citation type="submission" date="2023-02" db="EMBL/GenBank/DDBJ databases">
        <title>LHISI_Scaffold_Assembly.</title>
        <authorList>
            <person name="Stuart O.P."/>
            <person name="Cleave R."/>
            <person name="Magrath M.J.L."/>
            <person name="Mikheyev A.S."/>
        </authorList>
    </citation>
    <scope>NUCLEOTIDE SEQUENCE [LARGE SCALE GENOMIC DNA]</scope>
    <source>
        <strain evidence="3">Daus_M_001</strain>
        <tissue evidence="3">Leg muscle</tissue>
    </source>
</reference>
<proteinExistence type="predicted"/>
<dbReference type="EMBL" id="JARBHB010000015">
    <property type="protein sequence ID" value="KAJ8867836.1"/>
    <property type="molecule type" value="Genomic_DNA"/>
</dbReference>
<evidence type="ECO:0000313" key="3">
    <source>
        <dbReference type="EMBL" id="KAJ8867836.1"/>
    </source>
</evidence>
<accession>A0ABQ9G8H4</accession>
<dbReference type="Proteomes" id="UP001159363">
    <property type="component" value="Chromosome 14"/>
</dbReference>
<keyword evidence="2" id="KW-0812">Transmembrane</keyword>
<keyword evidence="4" id="KW-1185">Reference proteome</keyword>
<keyword evidence="2" id="KW-0472">Membrane</keyword>
<evidence type="ECO:0000313" key="4">
    <source>
        <dbReference type="Proteomes" id="UP001159363"/>
    </source>
</evidence>
<evidence type="ECO:0008006" key="5">
    <source>
        <dbReference type="Google" id="ProtNLM"/>
    </source>
</evidence>
<organism evidence="3 4">
    <name type="scientific">Dryococelus australis</name>
    <dbReference type="NCBI Taxonomy" id="614101"/>
    <lineage>
        <taxon>Eukaryota</taxon>
        <taxon>Metazoa</taxon>
        <taxon>Ecdysozoa</taxon>
        <taxon>Arthropoda</taxon>
        <taxon>Hexapoda</taxon>
        <taxon>Insecta</taxon>
        <taxon>Pterygota</taxon>
        <taxon>Neoptera</taxon>
        <taxon>Polyneoptera</taxon>
        <taxon>Phasmatodea</taxon>
        <taxon>Verophasmatodea</taxon>
        <taxon>Anareolatae</taxon>
        <taxon>Phasmatidae</taxon>
        <taxon>Eurycanthinae</taxon>
        <taxon>Dryococelus</taxon>
    </lineage>
</organism>
<evidence type="ECO:0000256" key="2">
    <source>
        <dbReference type="SAM" id="Phobius"/>
    </source>
</evidence>
<gene>
    <name evidence="3" type="ORF">PR048_031641</name>
</gene>
<feature type="transmembrane region" description="Helical" evidence="2">
    <location>
        <begin position="158"/>
        <end position="177"/>
    </location>
</feature>
<keyword evidence="2" id="KW-1133">Transmembrane helix</keyword>